<proteinExistence type="predicted"/>
<dbReference type="Proteomes" id="UP000662572">
    <property type="component" value="Unassembled WGS sequence"/>
</dbReference>
<protein>
    <submittedName>
        <fullName evidence="1">Uncharacterized protein</fullName>
    </submittedName>
</protein>
<dbReference type="RefSeq" id="WP_189486201.1">
    <property type="nucleotide sequence ID" value="NZ_BMZB01000002.1"/>
</dbReference>
<organism evidence="1 2">
    <name type="scientific">Asticcacaulis endophyticus</name>
    <dbReference type="NCBI Taxonomy" id="1395890"/>
    <lineage>
        <taxon>Bacteria</taxon>
        <taxon>Pseudomonadati</taxon>
        <taxon>Pseudomonadota</taxon>
        <taxon>Alphaproteobacteria</taxon>
        <taxon>Caulobacterales</taxon>
        <taxon>Caulobacteraceae</taxon>
        <taxon>Asticcacaulis</taxon>
    </lineage>
</organism>
<reference evidence="1" key="2">
    <citation type="submission" date="2020-09" db="EMBL/GenBank/DDBJ databases">
        <authorList>
            <person name="Sun Q."/>
            <person name="Kim S."/>
        </authorList>
    </citation>
    <scope>NUCLEOTIDE SEQUENCE</scope>
    <source>
        <strain evidence="1">KCTC 32296</strain>
    </source>
</reference>
<keyword evidence="2" id="KW-1185">Reference proteome</keyword>
<accession>A0A918Q3X4</accession>
<dbReference type="EMBL" id="BMZB01000002">
    <property type="protein sequence ID" value="GGZ32761.1"/>
    <property type="molecule type" value="Genomic_DNA"/>
</dbReference>
<evidence type="ECO:0000313" key="1">
    <source>
        <dbReference type="EMBL" id="GGZ32761.1"/>
    </source>
</evidence>
<dbReference type="AlphaFoldDB" id="A0A918Q3X4"/>
<sequence length="133" mass="14830">MADYYTQFACKLELGSSENVRCAMALYHEMTTELSDDGRDIGFKMKIGSDGLCTWLSIYDDISGNPENVIDFVRRCARALPLTGLWGFEWANTCSKSRLDAFGGGAHVLTLATGETVAWIDTHLWLQQHLDTT</sequence>
<comment type="caution">
    <text evidence="1">The sequence shown here is derived from an EMBL/GenBank/DDBJ whole genome shotgun (WGS) entry which is preliminary data.</text>
</comment>
<name>A0A918Q3X4_9CAUL</name>
<gene>
    <name evidence="1" type="ORF">GCM10011273_18740</name>
</gene>
<evidence type="ECO:0000313" key="2">
    <source>
        <dbReference type="Proteomes" id="UP000662572"/>
    </source>
</evidence>
<reference evidence="1" key="1">
    <citation type="journal article" date="2014" name="Int. J. Syst. Evol. Microbiol.">
        <title>Complete genome sequence of Corynebacterium casei LMG S-19264T (=DSM 44701T), isolated from a smear-ripened cheese.</title>
        <authorList>
            <consortium name="US DOE Joint Genome Institute (JGI-PGF)"/>
            <person name="Walter F."/>
            <person name="Albersmeier A."/>
            <person name="Kalinowski J."/>
            <person name="Ruckert C."/>
        </authorList>
    </citation>
    <scope>NUCLEOTIDE SEQUENCE</scope>
    <source>
        <strain evidence="1">KCTC 32296</strain>
    </source>
</reference>